<evidence type="ECO:0000313" key="4">
    <source>
        <dbReference type="Proteomes" id="UP000256690"/>
    </source>
</evidence>
<comment type="caution">
    <text evidence="3">The sequence shown here is derived from an EMBL/GenBank/DDBJ whole genome shotgun (WGS) entry which is preliminary data.</text>
</comment>
<dbReference type="GeneID" id="38121037"/>
<dbReference type="Pfam" id="PF03372">
    <property type="entry name" value="Exo_endo_phos"/>
    <property type="match status" value="1"/>
</dbReference>
<feature type="signal peptide" evidence="1">
    <location>
        <begin position="1"/>
        <end position="16"/>
    </location>
</feature>
<accession>A0A3D8QHB6</accession>
<dbReference type="OrthoDB" id="47488at2759"/>
<dbReference type="Proteomes" id="UP000256690">
    <property type="component" value="Unassembled WGS sequence"/>
</dbReference>
<feature type="chain" id="PRO_5017556228" description="Endonuclease/exonuclease/phosphatase domain-containing protein" evidence="1">
    <location>
        <begin position="17"/>
        <end position="615"/>
    </location>
</feature>
<organism evidence="3 4">
    <name type="scientific">Aspergillus mulundensis</name>
    <dbReference type="NCBI Taxonomy" id="1810919"/>
    <lineage>
        <taxon>Eukaryota</taxon>
        <taxon>Fungi</taxon>
        <taxon>Dikarya</taxon>
        <taxon>Ascomycota</taxon>
        <taxon>Pezizomycotina</taxon>
        <taxon>Eurotiomycetes</taxon>
        <taxon>Eurotiomycetidae</taxon>
        <taxon>Eurotiales</taxon>
        <taxon>Aspergillaceae</taxon>
        <taxon>Aspergillus</taxon>
        <taxon>Aspergillus subgen. Nidulantes</taxon>
    </lineage>
</organism>
<keyword evidence="1" id="KW-0732">Signal</keyword>
<proteinExistence type="predicted"/>
<dbReference type="PANTHER" id="PTHR42834:SF1">
    <property type="entry name" value="ENDONUCLEASE_EXONUCLEASE_PHOSPHATASE FAMILY PROTEIN (AFU_ORTHOLOGUE AFUA_3G09210)"/>
    <property type="match status" value="1"/>
</dbReference>
<evidence type="ECO:0000259" key="2">
    <source>
        <dbReference type="Pfam" id="PF03372"/>
    </source>
</evidence>
<dbReference type="CDD" id="cd04486">
    <property type="entry name" value="YhcR_OBF_like"/>
    <property type="match status" value="1"/>
</dbReference>
<dbReference type="RefSeq" id="XP_026598701.1">
    <property type="nucleotide sequence ID" value="XM_026752683.1"/>
</dbReference>
<dbReference type="InterPro" id="IPR036691">
    <property type="entry name" value="Endo/exonu/phosph_ase_sf"/>
</dbReference>
<dbReference type="Gene3D" id="3.60.10.10">
    <property type="entry name" value="Endonuclease/exonuclease/phosphatase"/>
    <property type="match status" value="1"/>
</dbReference>
<dbReference type="EMBL" id="PVWQ01000017">
    <property type="protein sequence ID" value="RDW61169.1"/>
    <property type="molecule type" value="Genomic_DNA"/>
</dbReference>
<dbReference type="SUPFAM" id="SSF56219">
    <property type="entry name" value="DNase I-like"/>
    <property type="match status" value="1"/>
</dbReference>
<dbReference type="InterPro" id="IPR005135">
    <property type="entry name" value="Endo/exonuclease/phosphatase"/>
</dbReference>
<evidence type="ECO:0000313" key="3">
    <source>
        <dbReference type="EMBL" id="RDW61169.1"/>
    </source>
</evidence>
<reference evidence="3 4" key="1">
    <citation type="journal article" date="2018" name="IMA Fungus">
        <title>IMA Genome-F 9: Draft genome sequence of Annulohypoxylon stygium, Aspergillus mulundensis, Berkeleyomyces basicola (syn. Thielaviopsis basicola), Ceratocystis smalleyi, two Cercospora beticola strains, Coleophoma cylindrospora, Fusarium fracticaudum, Phialophora cf. hyalina, and Morchella septimelata.</title>
        <authorList>
            <person name="Wingfield B.D."/>
            <person name="Bills G.F."/>
            <person name="Dong Y."/>
            <person name="Huang W."/>
            <person name="Nel W.J."/>
            <person name="Swalarsk-Parry B.S."/>
            <person name="Vaghefi N."/>
            <person name="Wilken P.M."/>
            <person name="An Z."/>
            <person name="de Beer Z.W."/>
            <person name="De Vos L."/>
            <person name="Chen L."/>
            <person name="Duong T.A."/>
            <person name="Gao Y."/>
            <person name="Hammerbacher A."/>
            <person name="Kikkert J.R."/>
            <person name="Li Y."/>
            <person name="Li H."/>
            <person name="Li K."/>
            <person name="Li Q."/>
            <person name="Liu X."/>
            <person name="Ma X."/>
            <person name="Naidoo K."/>
            <person name="Pethybridge S.J."/>
            <person name="Sun J."/>
            <person name="Steenkamp E.T."/>
            <person name="van der Nest M.A."/>
            <person name="van Wyk S."/>
            <person name="Wingfield M.J."/>
            <person name="Xiong C."/>
            <person name="Yue Q."/>
            <person name="Zhang X."/>
        </authorList>
    </citation>
    <scope>NUCLEOTIDE SEQUENCE [LARGE SCALE GENOMIC DNA]</scope>
    <source>
        <strain evidence="3 4">DSM 5745</strain>
    </source>
</reference>
<gene>
    <name evidence="3" type="ORF">DSM5745_10667</name>
</gene>
<name>A0A3D8QHB6_9EURO</name>
<keyword evidence="4" id="KW-1185">Reference proteome</keyword>
<feature type="domain" description="Endonuclease/exonuclease/phosphatase" evidence="2">
    <location>
        <begin position="311"/>
        <end position="604"/>
    </location>
</feature>
<dbReference type="AlphaFoldDB" id="A0A3D8QHB6"/>
<dbReference type="STRING" id="1810919.A0A3D8QHB6"/>
<protein>
    <recommendedName>
        <fullName evidence="2">Endonuclease/exonuclease/phosphatase domain-containing protein</fullName>
    </recommendedName>
</protein>
<dbReference type="PANTHER" id="PTHR42834">
    <property type="entry name" value="ENDONUCLEASE/EXONUCLEASE/PHOSPHATASE FAMILY PROTEIN (AFU_ORTHOLOGUE AFUA_3G09210)"/>
    <property type="match status" value="1"/>
</dbReference>
<dbReference type="GO" id="GO:0003824">
    <property type="term" value="F:catalytic activity"/>
    <property type="evidence" value="ECO:0007669"/>
    <property type="project" value="InterPro"/>
</dbReference>
<sequence length="615" mass="64894">MKTFATALSLALPAAAVTISEINGNAFLSPYEGETVSGVEGLVTAIGEDGFYLRSTSPDSDDATSESIYVYGSSSVSKVSVGDIITLSGKVSEYRSSDDYLYLTELTSPSSIVVQSTGNKVAPVVIGKDRSPPTEAYSSLDTGDVLAVPNNVSQISVDNPVLQPESYGMDFWESLSGELVSLTGLTIITKPNQYGDVFVRGDWAVTGLNGHGGLTQTADGEYCGILSHDPADKIDSNPEAIKIGSPLDGTSNSDSSRVGDTVEDVTGVVQWKYGQYMVLPSTALKVTGSDDTVASASSLTGDGTCKALAIGSYNVENLSPSSDTIEAIADHIANYLNGPAIMCLQEIQDNDGETDDGVVDANVTLSTLADLISAAGGPEYDFTEIAPIDGENGGAPGGNIRVAYLYDPSIVQLRNPNPGTASEANEVLSGPELKYNPGLIAPTNEAWDASRKPLVAAWETVDGKNTFFTINVHFASKGGGSYLQGDERPPVNGGVDQRTSQAEIVASFVASILAENSSAKILATGDFNEFSFVQPLTTFASKSGLTELDEVVGIDPLERYTYIYDSNHEQLDHIFVSEALGEGAQMEHIHVNTWVNYDDAPSDHDPTVALFNVCE</sequence>
<evidence type="ECO:0000256" key="1">
    <source>
        <dbReference type="SAM" id="SignalP"/>
    </source>
</evidence>